<protein>
    <submittedName>
        <fullName evidence="1">Putative orfan</fullName>
    </submittedName>
</protein>
<dbReference type="KEGG" id="vg:80518084"/>
<reference evidence="1" key="2">
    <citation type="journal article" date="2018" name="Nat. Commun.">
        <title>Tailed giant Tupanvirus possesses the most complete translational apparatus of the known virosphere.</title>
        <authorList>
            <person name="Abrahao J."/>
            <person name="Silva L."/>
            <person name="Silva L.S."/>
            <person name="Khalil J.Y.B."/>
            <person name="Rodrigues R."/>
            <person name="Arantes T."/>
            <person name="Assis F."/>
            <person name="Boratto P."/>
            <person name="Andrade M."/>
            <person name="Kroon E.G."/>
            <person name="Ribeiro B."/>
            <person name="Bergier I."/>
            <person name="Seligmann H."/>
            <person name="Ghigo E."/>
            <person name="Colson P."/>
            <person name="Levasseur A."/>
            <person name="Kroemer G."/>
            <person name="Raoult D."/>
            <person name="La Scola B."/>
        </authorList>
    </citation>
    <scope>NUCLEOTIDE SEQUENCE [LARGE SCALE GENOMIC DNA]</scope>
    <source>
        <strain evidence="1">Soda lake</strain>
    </source>
</reference>
<sequence>MQKYRPPTFVGIIVAHGCRTDDGSFVVIPPELPFLTPLCTEGEDLCMNRQVSDFDFTILDTHDGRKMINKEFFDEKPYEPGFVLKNISLHFKTIWPTLDLGHTTGIITTGKMHSQMLHLSDFDNDAKLRDELMVSHDKSIYSMEELWDQRKQLGELLRKVVSVGKCGGFFGVFCRGPPEGYEEKLPSFLTISITKDIYYSNFYTKLEELEKCVASRDFSEYKLLGMKESKLKMRITCDVLCSVIRKKLDFNCTISSFDFHSIVQIYHGKIIPRECVLYSLQIRLDELAKCIRKITITNVNLSNDIKTPNQKKFKTGLEILCSKFYTAVDKYIDFHPDTMDIVIFVAEKVVSRKEISLDFYIKILKYIETFHINTEGFVLRF</sequence>
<dbReference type="RefSeq" id="YP_010781320.1">
    <property type="nucleotide sequence ID" value="NC_075039.1"/>
</dbReference>
<proteinExistence type="predicted"/>
<dbReference type="EMBL" id="KY523104">
    <property type="protein sequence ID" value="QKU34677.1"/>
    <property type="molecule type" value="Genomic_DNA"/>
</dbReference>
<dbReference type="GeneID" id="80518084"/>
<organism evidence="1">
    <name type="scientific">Tupanvirus soda lake</name>
    <dbReference type="NCBI Taxonomy" id="2126985"/>
    <lineage>
        <taxon>Viruses</taxon>
        <taxon>Varidnaviria</taxon>
        <taxon>Bamfordvirae</taxon>
        <taxon>Nucleocytoviricota</taxon>
        <taxon>Megaviricetes</taxon>
        <taxon>Imitervirales</taxon>
        <taxon>Mimiviridae</taxon>
        <taxon>Megamimivirinae</taxon>
        <taxon>Tupanvirus</taxon>
        <taxon>Tupanvirus salinum</taxon>
    </lineage>
</organism>
<name>A0A6N1NPC0_9VIRU</name>
<accession>A0A6N1NPC0</accession>
<reference evidence="1" key="1">
    <citation type="submission" date="2017-01" db="EMBL/GenBank/DDBJ databases">
        <authorList>
            <person name="Assis F.L."/>
            <person name="Abrahao J.S."/>
            <person name="Silva L."/>
            <person name="Khalil J.B."/>
            <person name="Rodrigues R."/>
            <person name="Silva L.S."/>
            <person name="Arantes T."/>
            <person name="Boratto P."/>
            <person name="Andrade M."/>
            <person name="Kroon E.G."/>
            <person name="Ribeiro B."/>
            <person name="Bergier I."/>
            <person name="Seligmann H."/>
            <person name="Ghigo E."/>
            <person name="Colson P."/>
            <person name="Levasseur A."/>
            <person name="Raoult D."/>
            <person name="Scola B.L."/>
        </authorList>
    </citation>
    <scope>NUCLEOTIDE SEQUENCE</scope>
    <source>
        <strain evidence="1">Soda lake</strain>
    </source>
</reference>
<evidence type="ECO:0000313" key="1">
    <source>
        <dbReference type="EMBL" id="QKU34677.1"/>
    </source>
</evidence>